<dbReference type="GO" id="GO:0030672">
    <property type="term" value="C:synaptic vesicle membrane"/>
    <property type="evidence" value="ECO:0007669"/>
    <property type="project" value="UniProtKB-SubCell"/>
</dbReference>
<organism evidence="16 17">
    <name type="scientific">Pleurodeles waltl</name>
    <name type="common">Iberian ribbed newt</name>
    <dbReference type="NCBI Taxonomy" id="8319"/>
    <lineage>
        <taxon>Eukaryota</taxon>
        <taxon>Metazoa</taxon>
        <taxon>Chordata</taxon>
        <taxon>Craniata</taxon>
        <taxon>Vertebrata</taxon>
        <taxon>Euteleostomi</taxon>
        <taxon>Amphibia</taxon>
        <taxon>Batrachia</taxon>
        <taxon>Caudata</taxon>
        <taxon>Salamandroidea</taxon>
        <taxon>Salamandridae</taxon>
        <taxon>Pleurodelinae</taxon>
        <taxon>Pleurodeles</taxon>
    </lineage>
</organism>
<dbReference type="GO" id="GO:0048791">
    <property type="term" value="P:calcium ion-regulated exocytosis of neurotransmitter"/>
    <property type="evidence" value="ECO:0007669"/>
    <property type="project" value="TreeGrafter"/>
</dbReference>
<dbReference type="InterPro" id="IPR001565">
    <property type="entry name" value="Synaptotagmin"/>
</dbReference>
<dbReference type="GO" id="GO:0030276">
    <property type="term" value="F:clathrin binding"/>
    <property type="evidence" value="ECO:0007669"/>
    <property type="project" value="TreeGrafter"/>
</dbReference>
<dbReference type="GO" id="GO:0005886">
    <property type="term" value="C:plasma membrane"/>
    <property type="evidence" value="ECO:0007669"/>
    <property type="project" value="TreeGrafter"/>
</dbReference>
<keyword evidence="12" id="KW-0968">Cytoplasmic vesicle</keyword>
<dbReference type="GO" id="GO:0000149">
    <property type="term" value="F:SNARE binding"/>
    <property type="evidence" value="ECO:0007669"/>
    <property type="project" value="TreeGrafter"/>
</dbReference>
<dbReference type="FunFam" id="2.60.40.150:FF:000007">
    <property type="entry name" value="Synaptotagmin 1"/>
    <property type="match status" value="1"/>
</dbReference>
<evidence type="ECO:0000256" key="11">
    <source>
        <dbReference type="ARBA" id="ARBA00023136"/>
    </source>
</evidence>
<feature type="transmembrane region" description="Helical" evidence="14">
    <location>
        <begin position="41"/>
        <end position="66"/>
    </location>
</feature>
<dbReference type="PANTHER" id="PTHR10024:SF249">
    <property type="entry name" value="SYNAPTOTAGMIN-8"/>
    <property type="match status" value="1"/>
</dbReference>
<dbReference type="SMART" id="SM00239">
    <property type="entry name" value="C2"/>
    <property type="match status" value="2"/>
</dbReference>
<dbReference type="GO" id="GO:0048488">
    <property type="term" value="P:synaptic vesicle endocytosis"/>
    <property type="evidence" value="ECO:0007669"/>
    <property type="project" value="TreeGrafter"/>
</dbReference>
<keyword evidence="9 14" id="KW-1133">Transmembrane helix</keyword>
<evidence type="ECO:0000256" key="9">
    <source>
        <dbReference type="ARBA" id="ARBA00022989"/>
    </source>
</evidence>
<dbReference type="EMBL" id="JANPWB010000006">
    <property type="protein sequence ID" value="KAJ1178469.1"/>
    <property type="molecule type" value="Genomic_DNA"/>
</dbReference>
<dbReference type="Pfam" id="PF00168">
    <property type="entry name" value="C2"/>
    <property type="match status" value="2"/>
</dbReference>
<evidence type="ECO:0000256" key="12">
    <source>
        <dbReference type="ARBA" id="ARBA00023329"/>
    </source>
</evidence>
<dbReference type="PROSITE" id="PS50004">
    <property type="entry name" value="C2"/>
    <property type="match status" value="2"/>
</dbReference>
<feature type="domain" description="C2" evidence="15">
    <location>
        <begin position="239"/>
        <end position="372"/>
    </location>
</feature>
<dbReference type="GO" id="GO:0001786">
    <property type="term" value="F:phosphatidylserine binding"/>
    <property type="evidence" value="ECO:0007669"/>
    <property type="project" value="TreeGrafter"/>
</dbReference>
<evidence type="ECO:0000313" key="17">
    <source>
        <dbReference type="Proteomes" id="UP001066276"/>
    </source>
</evidence>
<protein>
    <recommendedName>
        <fullName evidence="15">C2 domain-containing protein</fullName>
    </recommendedName>
</protein>
<reference evidence="16" key="1">
    <citation type="journal article" date="2022" name="bioRxiv">
        <title>Sequencing and chromosome-scale assembly of the giantPleurodeles waltlgenome.</title>
        <authorList>
            <person name="Brown T."/>
            <person name="Elewa A."/>
            <person name="Iarovenko S."/>
            <person name="Subramanian E."/>
            <person name="Araus A.J."/>
            <person name="Petzold A."/>
            <person name="Susuki M."/>
            <person name="Suzuki K.-i.T."/>
            <person name="Hayashi T."/>
            <person name="Toyoda A."/>
            <person name="Oliveira C."/>
            <person name="Osipova E."/>
            <person name="Leigh N.D."/>
            <person name="Simon A."/>
            <person name="Yun M.H."/>
        </authorList>
    </citation>
    <scope>NUCLEOTIDE SEQUENCE</scope>
    <source>
        <strain evidence="16">20211129_DDA</strain>
        <tissue evidence="16">Liver</tissue>
    </source>
</reference>
<dbReference type="PRINTS" id="PR00399">
    <property type="entry name" value="SYNAPTOTAGMN"/>
</dbReference>
<evidence type="ECO:0000256" key="1">
    <source>
        <dbReference type="ARBA" id="ARBA00001913"/>
    </source>
</evidence>
<evidence type="ECO:0000256" key="8">
    <source>
        <dbReference type="ARBA" id="ARBA00022837"/>
    </source>
</evidence>
<dbReference type="Proteomes" id="UP001066276">
    <property type="component" value="Chromosome 3_2"/>
</dbReference>
<evidence type="ECO:0000313" key="16">
    <source>
        <dbReference type="EMBL" id="KAJ1178469.1"/>
    </source>
</evidence>
<dbReference type="InterPro" id="IPR000008">
    <property type="entry name" value="C2_dom"/>
</dbReference>
<keyword evidence="5 14" id="KW-0812">Transmembrane</keyword>
<comment type="cofactor">
    <cofactor evidence="1">
        <name>Ca(2+)</name>
        <dbReference type="ChEBI" id="CHEBI:29108"/>
    </cofactor>
</comment>
<proteinExistence type="inferred from homology"/>
<gene>
    <name evidence="16" type="ORF">NDU88_003715</name>
</gene>
<dbReference type="InterPro" id="IPR035892">
    <property type="entry name" value="C2_domain_sf"/>
</dbReference>
<feature type="compositionally biased region" description="Low complexity" evidence="13">
    <location>
        <begin position="1"/>
        <end position="12"/>
    </location>
</feature>
<dbReference type="FunFam" id="2.60.40.150:FF:000016">
    <property type="entry name" value="Synaptotagmin 1"/>
    <property type="match status" value="1"/>
</dbReference>
<keyword evidence="10" id="KW-0770">Synapse</keyword>
<feature type="region of interest" description="Disordered" evidence="13">
    <location>
        <begin position="1"/>
        <end position="24"/>
    </location>
</feature>
<dbReference type="GO" id="GO:0030424">
    <property type="term" value="C:axon"/>
    <property type="evidence" value="ECO:0007669"/>
    <property type="project" value="TreeGrafter"/>
</dbReference>
<keyword evidence="8" id="KW-0106">Calcium</keyword>
<name>A0AAV7TQH6_PLEWA</name>
<dbReference type="PRINTS" id="PR00360">
    <property type="entry name" value="C2DOMAIN"/>
</dbReference>
<dbReference type="PANTHER" id="PTHR10024">
    <property type="entry name" value="SYNAPTOTAGMIN"/>
    <property type="match status" value="1"/>
</dbReference>
<dbReference type="GO" id="GO:0031045">
    <property type="term" value="C:dense core granule"/>
    <property type="evidence" value="ECO:0007669"/>
    <property type="project" value="TreeGrafter"/>
</dbReference>
<keyword evidence="6" id="KW-0479">Metal-binding</keyword>
<evidence type="ECO:0000256" key="6">
    <source>
        <dbReference type="ARBA" id="ARBA00022723"/>
    </source>
</evidence>
<evidence type="ECO:0000259" key="15">
    <source>
        <dbReference type="PROSITE" id="PS50004"/>
    </source>
</evidence>
<evidence type="ECO:0000256" key="14">
    <source>
        <dbReference type="SAM" id="Phobius"/>
    </source>
</evidence>
<dbReference type="Gene3D" id="1.20.5.930">
    <property type="entry name" value="Bicelle-embedded integrin alpha(iib) transmembrane segment"/>
    <property type="match status" value="1"/>
</dbReference>
<comment type="similarity">
    <text evidence="4">Belongs to the synaptotagmin family.</text>
</comment>
<keyword evidence="7" id="KW-0677">Repeat</keyword>
<dbReference type="GO" id="GO:0005544">
    <property type="term" value="F:calcium-dependent phospholipid binding"/>
    <property type="evidence" value="ECO:0007669"/>
    <property type="project" value="TreeGrafter"/>
</dbReference>
<dbReference type="GO" id="GO:0005509">
    <property type="term" value="F:calcium ion binding"/>
    <property type="evidence" value="ECO:0007669"/>
    <property type="project" value="TreeGrafter"/>
</dbReference>
<feature type="domain" description="C2" evidence="15">
    <location>
        <begin position="108"/>
        <end position="227"/>
    </location>
</feature>
<evidence type="ECO:0000256" key="3">
    <source>
        <dbReference type="ARBA" id="ARBA00004349"/>
    </source>
</evidence>
<evidence type="ECO:0000256" key="5">
    <source>
        <dbReference type="ARBA" id="ARBA00022692"/>
    </source>
</evidence>
<accession>A0AAV7TQH6</accession>
<evidence type="ECO:0000256" key="7">
    <source>
        <dbReference type="ARBA" id="ARBA00022737"/>
    </source>
</evidence>
<dbReference type="AlphaFoldDB" id="A0AAV7TQH6"/>
<sequence length="395" mass="44443">MPAKAASTSSTSGKPTQKTPTTTEDPNIFNGIIKKIPLPQWALIAIAAAAGLLILLCIICIMVKCCCRKKKKGKSKDRINLLSVNGATTTSQVQPDMDDLDARVEGAQKGSLQYSLEYNFLREELIVSVKEARDLMAMDSSGTSDPYAIVYLTSDIKKKFETKHHRKTLNPVFNESFTFSLPKDSVSKTTAVIQLYDFNRFSKHDAIGELRLTLGDIDLQHVIEEWQKLSVCTKIEQEHLGDICFSLRYVPSTSTLTVVVLEAKNLKKMDSDGLSDPYVKVQLLLKKKNWKKKKTTVKKNTLSPYFNEAFNFEVSFEQIKNVDLVISVWDHDKVTKNEAIGKLFLGCKATGNQLHHWSDMLANPRRPMAQWHSLQPVEDVNHALGVKSRFKLPKP</sequence>
<evidence type="ECO:0000256" key="13">
    <source>
        <dbReference type="SAM" id="MobiDB-lite"/>
    </source>
</evidence>
<comment type="caution">
    <text evidence="16">The sequence shown here is derived from an EMBL/GenBank/DDBJ whole genome shotgun (WGS) entry which is preliminary data.</text>
</comment>
<feature type="compositionally biased region" description="Polar residues" evidence="13">
    <location>
        <begin position="13"/>
        <end position="24"/>
    </location>
</feature>
<evidence type="ECO:0000256" key="10">
    <source>
        <dbReference type="ARBA" id="ARBA00023018"/>
    </source>
</evidence>
<dbReference type="GO" id="GO:0042584">
    <property type="term" value="C:chromaffin granule membrane"/>
    <property type="evidence" value="ECO:0007669"/>
    <property type="project" value="UniProtKB-SubCell"/>
</dbReference>
<dbReference type="Gene3D" id="2.60.40.150">
    <property type="entry name" value="C2 domain"/>
    <property type="match status" value="2"/>
</dbReference>
<dbReference type="SUPFAM" id="SSF49562">
    <property type="entry name" value="C2 domain (Calcium/lipid-binding domain, CaLB)"/>
    <property type="match status" value="2"/>
</dbReference>
<evidence type="ECO:0000256" key="2">
    <source>
        <dbReference type="ARBA" id="ARBA00004254"/>
    </source>
</evidence>
<comment type="subcellular location">
    <subcellularLocation>
        <location evidence="3">Cytoplasmic vesicle</location>
        <location evidence="3">Secretory vesicle</location>
        <location evidence="3">Chromaffin granule membrane</location>
        <topology evidence="3">Single-pass membrane protein</topology>
    </subcellularLocation>
    <subcellularLocation>
        <location evidence="2">Cytoplasmic vesicle</location>
        <location evidence="2">Secretory vesicle</location>
        <location evidence="2">Synaptic vesicle membrane</location>
        <topology evidence="2">Single-pass membrane protein</topology>
    </subcellularLocation>
</comment>
<evidence type="ECO:0000256" key="4">
    <source>
        <dbReference type="ARBA" id="ARBA00006996"/>
    </source>
</evidence>
<keyword evidence="11 14" id="KW-0472">Membrane</keyword>
<keyword evidence="17" id="KW-1185">Reference proteome</keyword>